<dbReference type="Proteomes" id="UP000885664">
    <property type="component" value="Unassembled WGS sequence"/>
</dbReference>
<protein>
    <submittedName>
        <fullName evidence="1">Uncharacterized protein</fullName>
    </submittedName>
</protein>
<proteinExistence type="predicted"/>
<comment type="caution">
    <text evidence="1">The sequence shown here is derived from an EMBL/GenBank/DDBJ whole genome shotgun (WGS) entry which is preliminary data.</text>
</comment>
<gene>
    <name evidence="1" type="ORF">ENO36_04690</name>
</gene>
<name>A0A7C2ULQ3_9CREN</name>
<dbReference type="AlphaFoldDB" id="A0A7C2ULQ3"/>
<organism evidence="1">
    <name type="scientific">Fervidicoccus fontis</name>
    <dbReference type="NCBI Taxonomy" id="683846"/>
    <lineage>
        <taxon>Archaea</taxon>
        <taxon>Thermoproteota</taxon>
        <taxon>Thermoprotei</taxon>
        <taxon>Fervidicoccales</taxon>
        <taxon>Fervidicoccaceae</taxon>
        <taxon>Fervidicoccus</taxon>
    </lineage>
</organism>
<accession>A0A7C2ULQ3</accession>
<dbReference type="EMBL" id="DSFE01000098">
    <property type="protein sequence ID" value="HEU98130.1"/>
    <property type="molecule type" value="Genomic_DNA"/>
</dbReference>
<evidence type="ECO:0000313" key="1">
    <source>
        <dbReference type="EMBL" id="HEU98130.1"/>
    </source>
</evidence>
<reference evidence="1" key="1">
    <citation type="journal article" date="2020" name="mSystems">
        <title>Genome- and Community-Level Interaction Insights into Carbon Utilization and Element Cycling Functions of Hydrothermarchaeota in Hydrothermal Sediment.</title>
        <authorList>
            <person name="Zhou Z."/>
            <person name="Liu Y."/>
            <person name="Xu W."/>
            <person name="Pan J."/>
            <person name="Luo Z.H."/>
            <person name="Li M."/>
        </authorList>
    </citation>
    <scope>NUCLEOTIDE SEQUENCE [LARGE SCALE GENOMIC DNA]</scope>
    <source>
        <strain evidence="1">SpSt-1259</strain>
    </source>
</reference>
<sequence length="115" mass="12986">MPLFKKIKKEKKAVEYKEVTQSELIYSKRSFGLVSVTGIVKSRPRVLTMKGLFSATVHEHATIFELDKGLKVYYPGIALIPEGEEVKVYGKFSPPSSLIASKIETKNFSFEIQTE</sequence>